<comment type="caution">
    <text evidence="2">The sequence shown here is derived from an EMBL/GenBank/DDBJ whole genome shotgun (WGS) entry which is preliminary data.</text>
</comment>
<dbReference type="AlphaFoldDB" id="A0A7V5HMT7"/>
<protein>
    <submittedName>
        <fullName evidence="2">Uncharacterized protein</fullName>
    </submittedName>
</protein>
<dbReference type="EMBL" id="DRTX01000034">
    <property type="protein sequence ID" value="HHF52840.1"/>
    <property type="molecule type" value="Genomic_DNA"/>
</dbReference>
<evidence type="ECO:0000313" key="2">
    <source>
        <dbReference type="EMBL" id="HHF52840.1"/>
    </source>
</evidence>
<accession>A0A7V5HMT7</accession>
<gene>
    <name evidence="2" type="ORF">ENL43_00570</name>
</gene>
<reference evidence="2" key="1">
    <citation type="journal article" date="2020" name="mSystems">
        <title>Genome- and Community-Level Interaction Insights into Carbon Utilization and Element Cycling Functions of Hydrothermarchaeota in Hydrothermal Sediment.</title>
        <authorList>
            <person name="Zhou Z."/>
            <person name="Liu Y."/>
            <person name="Xu W."/>
            <person name="Pan J."/>
            <person name="Luo Z.H."/>
            <person name="Li M."/>
        </authorList>
    </citation>
    <scope>NUCLEOTIDE SEQUENCE [LARGE SCALE GENOMIC DNA]</scope>
    <source>
        <strain evidence="2">HyVt-96</strain>
    </source>
</reference>
<dbReference type="Proteomes" id="UP000886050">
    <property type="component" value="Unassembled WGS sequence"/>
</dbReference>
<evidence type="ECO:0000256" key="1">
    <source>
        <dbReference type="SAM" id="Coils"/>
    </source>
</evidence>
<feature type="coiled-coil region" evidence="1">
    <location>
        <begin position="51"/>
        <end position="78"/>
    </location>
</feature>
<organism evidence="2">
    <name type="scientific">candidate division WOR-3 bacterium</name>
    <dbReference type="NCBI Taxonomy" id="2052148"/>
    <lineage>
        <taxon>Bacteria</taxon>
        <taxon>Bacteria division WOR-3</taxon>
    </lineage>
</organism>
<sequence length="277" mass="31876">MRKIKILLVECLRKGRLLIFVAMVFLVMLPCFKVNVGTANVSKESQIKKQIEQLKKERLYHQKKIEEINKKIQLLQRELVYGKFSLLLVERYKRSNLPDVFLGGGLLDDFFSEHPVAKGMEILLMIVKVTNDGDKYIRQISASAVDDKGEEYPGEGYIRNDHMVIVDKYEKGGKLEARVYRKGERISKIKGKLECKCENIFYTDWVGIVNTLKLGQIRIFPVEEETEGIVSPGEYYEWVFIFVLPENRNIKKFVLDCGVAATPVGFPEIHKVIISSP</sequence>
<proteinExistence type="predicted"/>
<keyword evidence="1" id="KW-0175">Coiled coil</keyword>
<name>A0A7V5HMT7_UNCW3</name>